<dbReference type="EMBL" id="JBHSXN010000004">
    <property type="protein sequence ID" value="MFC6954730.1"/>
    <property type="molecule type" value="Genomic_DNA"/>
</dbReference>
<dbReference type="CDD" id="cd00568">
    <property type="entry name" value="TPP_enzymes"/>
    <property type="match status" value="1"/>
</dbReference>
<dbReference type="Pfam" id="PF00205">
    <property type="entry name" value="TPP_enzyme_M"/>
    <property type="match status" value="1"/>
</dbReference>
<organism evidence="9 10">
    <name type="scientific">Halorubellus litoreus</name>
    <dbReference type="NCBI Taxonomy" id="755308"/>
    <lineage>
        <taxon>Archaea</taxon>
        <taxon>Methanobacteriati</taxon>
        <taxon>Methanobacteriota</taxon>
        <taxon>Stenosarchaea group</taxon>
        <taxon>Halobacteria</taxon>
        <taxon>Halobacteriales</taxon>
        <taxon>Halorubellaceae</taxon>
        <taxon>Halorubellus</taxon>
    </lineage>
</organism>
<evidence type="ECO:0000259" key="8">
    <source>
        <dbReference type="Pfam" id="PF02776"/>
    </source>
</evidence>
<comment type="similarity">
    <text evidence="2 4">Belongs to the TPP enzyme family.</text>
</comment>
<feature type="domain" description="Thiamine pyrophosphate enzyme central" evidence="6">
    <location>
        <begin position="210"/>
        <end position="330"/>
    </location>
</feature>
<accession>A0ABD5VGT9</accession>
<dbReference type="SUPFAM" id="SSF52467">
    <property type="entry name" value="DHS-like NAD/FAD-binding domain"/>
    <property type="match status" value="1"/>
</dbReference>
<dbReference type="RefSeq" id="WP_336351673.1">
    <property type="nucleotide sequence ID" value="NZ_JAZAQL010000004.1"/>
</dbReference>
<evidence type="ECO:0000259" key="7">
    <source>
        <dbReference type="Pfam" id="PF02775"/>
    </source>
</evidence>
<dbReference type="Gene3D" id="3.40.50.970">
    <property type="match status" value="2"/>
</dbReference>
<reference evidence="9 10" key="1">
    <citation type="journal article" date="2019" name="Int. J. Syst. Evol. Microbiol.">
        <title>The Global Catalogue of Microorganisms (GCM) 10K type strain sequencing project: providing services to taxonomists for standard genome sequencing and annotation.</title>
        <authorList>
            <consortium name="The Broad Institute Genomics Platform"/>
            <consortium name="The Broad Institute Genome Sequencing Center for Infectious Disease"/>
            <person name="Wu L."/>
            <person name="Ma J."/>
        </authorList>
    </citation>
    <scope>NUCLEOTIDE SEQUENCE [LARGE SCALE GENOMIC DNA]</scope>
    <source>
        <strain evidence="9 10">GX26</strain>
    </source>
</reference>
<dbReference type="InterPro" id="IPR012000">
    <property type="entry name" value="Thiamin_PyroP_enz_cen_dom"/>
</dbReference>
<dbReference type="InterPro" id="IPR029061">
    <property type="entry name" value="THDP-binding"/>
</dbReference>
<evidence type="ECO:0000256" key="3">
    <source>
        <dbReference type="ARBA" id="ARBA00023052"/>
    </source>
</evidence>
<evidence type="ECO:0000313" key="9">
    <source>
        <dbReference type="EMBL" id="MFC6954730.1"/>
    </source>
</evidence>
<keyword evidence="3 4" id="KW-0786">Thiamine pyrophosphate</keyword>
<feature type="domain" description="Thiamine pyrophosphate enzyme TPP-binding" evidence="7">
    <location>
        <begin position="396"/>
        <end position="543"/>
    </location>
</feature>
<dbReference type="PANTHER" id="PTHR18968">
    <property type="entry name" value="THIAMINE PYROPHOSPHATE ENZYMES"/>
    <property type="match status" value="1"/>
</dbReference>
<dbReference type="Pfam" id="PF02776">
    <property type="entry name" value="TPP_enzyme_N"/>
    <property type="match status" value="1"/>
</dbReference>
<dbReference type="Gene3D" id="3.40.50.1220">
    <property type="entry name" value="TPP-binding domain"/>
    <property type="match status" value="1"/>
</dbReference>
<comment type="caution">
    <text evidence="9">The sequence shown here is derived from an EMBL/GenBank/DDBJ whole genome shotgun (WGS) entry which is preliminary data.</text>
</comment>
<evidence type="ECO:0000313" key="10">
    <source>
        <dbReference type="Proteomes" id="UP001596395"/>
    </source>
</evidence>
<comment type="cofactor">
    <cofactor evidence="1">
        <name>thiamine diphosphate</name>
        <dbReference type="ChEBI" id="CHEBI:58937"/>
    </cofactor>
</comment>
<evidence type="ECO:0000259" key="6">
    <source>
        <dbReference type="Pfam" id="PF00205"/>
    </source>
</evidence>
<evidence type="ECO:0000256" key="5">
    <source>
        <dbReference type="SAM" id="MobiDB-lite"/>
    </source>
</evidence>
<name>A0ABD5VGT9_9EURY</name>
<gene>
    <name evidence="9" type="ORF">ACFQGB_17830</name>
</gene>
<dbReference type="InterPro" id="IPR045229">
    <property type="entry name" value="TPP_enz"/>
</dbReference>
<dbReference type="InterPro" id="IPR012001">
    <property type="entry name" value="Thiamin_PyroP_enz_TPP-bd_dom"/>
</dbReference>
<evidence type="ECO:0000256" key="4">
    <source>
        <dbReference type="RuleBase" id="RU362132"/>
    </source>
</evidence>
<dbReference type="GO" id="GO:0044272">
    <property type="term" value="P:sulfur compound biosynthetic process"/>
    <property type="evidence" value="ECO:0007669"/>
    <property type="project" value="UniProtKB-ARBA"/>
</dbReference>
<dbReference type="Pfam" id="PF02775">
    <property type="entry name" value="TPP_enzyme_C"/>
    <property type="match status" value="1"/>
</dbReference>
<dbReference type="AlphaFoldDB" id="A0ABD5VGT9"/>
<evidence type="ECO:0000256" key="2">
    <source>
        <dbReference type="ARBA" id="ARBA00007812"/>
    </source>
</evidence>
<sequence>MHVADGIGEYLHTQGVDTVFTLLSEDVMDITSGIQATYDDVEVVECRHEQLAIAMADGYAQTTNEVAVAVVGRGPALAQTGTALVTAAKQDSPLLVVTAETPTTATSDLKGFSQQSFLEATVGDARSVRDTDAVVETLDDAFHDLRAGHGPIAVQIAWDVIEATVGHGDWPTTPAPGERERTAAPPLAPDPGHVDALVDAYLDSGATNPPTILAGRGAYTANAVDAIETLAERMGAIIATTLRGQGPFDDHPYAPGFVGNIGAPLANELVVESDFVLAVGASLTDYTTDDGHVFADDATIAHIDADPSHIGKHTPVDVAIPGDARLTVDRFETALAELDVDFSETFWTQNLRRRIADAPRFPDRDYPQTPGRMDPRDLLPRLDDALPADRNVVVGAGHFAYWVFDGITVPDPDSLVWPIQFGSIGLGLPAGIGTALAATDAETTVAFCGDGGLMMSIQALETAVRHDAPLVLVAMNDDALGAEYAQLHGKGGHTDSGIVPAPDFTAVATAFGAQSHTVTTLDDLDDALDSISHRPDAPVVLDCKIDREVRHRRWD</sequence>
<dbReference type="GO" id="GO:0006082">
    <property type="term" value="P:organic acid metabolic process"/>
    <property type="evidence" value="ECO:0007669"/>
    <property type="project" value="UniProtKB-ARBA"/>
</dbReference>
<dbReference type="CDD" id="cd07035">
    <property type="entry name" value="TPP_PYR_POX_like"/>
    <property type="match status" value="1"/>
</dbReference>
<feature type="region of interest" description="Disordered" evidence="5">
    <location>
        <begin position="169"/>
        <end position="188"/>
    </location>
</feature>
<dbReference type="SUPFAM" id="SSF52518">
    <property type="entry name" value="Thiamin diphosphate-binding fold (THDP-binding)"/>
    <property type="match status" value="2"/>
</dbReference>
<dbReference type="InterPro" id="IPR029035">
    <property type="entry name" value="DHS-like_NAD/FAD-binding_dom"/>
</dbReference>
<feature type="domain" description="Thiamine pyrophosphate enzyme N-terminal TPP-binding" evidence="8">
    <location>
        <begin position="1"/>
        <end position="115"/>
    </location>
</feature>
<dbReference type="InterPro" id="IPR011766">
    <property type="entry name" value="TPP_enzyme_TPP-bd"/>
</dbReference>
<protein>
    <submittedName>
        <fullName evidence="9">Thiamine pyrophosphate-binding protein</fullName>
    </submittedName>
</protein>
<proteinExistence type="inferred from homology"/>
<dbReference type="PANTHER" id="PTHR18968:SF166">
    <property type="entry name" value="2-HYDROXYACYL-COA LYASE 2"/>
    <property type="match status" value="1"/>
</dbReference>
<evidence type="ECO:0000256" key="1">
    <source>
        <dbReference type="ARBA" id="ARBA00001964"/>
    </source>
</evidence>
<keyword evidence="10" id="KW-1185">Reference proteome</keyword>
<dbReference type="Proteomes" id="UP001596395">
    <property type="component" value="Unassembled WGS sequence"/>
</dbReference>